<reference evidence="2" key="1">
    <citation type="submission" date="2021-01" db="EMBL/GenBank/DDBJ databases">
        <authorList>
            <consortium name="Genoscope - CEA"/>
            <person name="William W."/>
        </authorList>
    </citation>
    <scope>NUCLEOTIDE SEQUENCE</scope>
</reference>
<feature type="coiled-coil region" evidence="1">
    <location>
        <begin position="110"/>
        <end position="137"/>
    </location>
</feature>
<gene>
    <name evidence="2" type="ORF">PSON_ATCC_30995.1.T2600014</name>
</gene>
<evidence type="ECO:0000313" key="2">
    <source>
        <dbReference type="EMBL" id="CAD8130070.1"/>
    </source>
</evidence>
<feature type="coiled-coil region" evidence="1">
    <location>
        <begin position="20"/>
        <end position="68"/>
    </location>
</feature>
<sequence length="141" mass="17324">MKYQYQETFWQFKKGYMNQNLALDNKYNTLEGELDELKLDNQRLLQINDHLKKQLQKVRNERNQFERELRIMLIISFKQKFIKNIKKERINQLRIEKDKYLQSEQLVSALQLLAELLKQEQIRTRQLELEIERLIIKLTIS</sequence>
<keyword evidence="3" id="KW-1185">Reference proteome</keyword>
<dbReference type="Proteomes" id="UP000692954">
    <property type="component" value="Unassembled WGS sequence"/>
</dbReference>
<proteinExistence type="predicted"/>
<dbReference type="EMBL" id="CAJJDN010000260">
    <property type="protein sequence ID" value="CAD8130070.1"/>
    <property type="molecule type" value="Genomic_DNA"/>
</dbReference>
<keyword evidence="1" id="KW-0175">Coiled coil</keyword>
<accession>A0A8S1RRX8</accession>
<name>A0A8S1RRX8_9CILI</name>
<protein>
    <submittedName>
        <fullName evidence="2">Uncharacterized protein</fullName>
    </submittedName>
</protein>
<comment type="caution">
    <text evidence="2">The sequence shown here is derived from an EMBL/GenBank/DDBJ whole genome shotgun (WGS) entry which is preliminary data.</text>
</comment>
<evidence type="ECO:0000313" key="3">
    <source>
        <dbReference type="Proteomes" id="UP000692954"/>
    </source>
</evidence>
<organism evidence="2 3">
    <name type="scientific">Paramecium sonneborni</name>
    <dbReference type="NCBI Taxonomy" id="65129"/>
    <lineage>
        <taxon>Eukaryota</taxon>
        <taxon>Sar</taxon>
        <taxon>Alveolata</taxon>
        <taxon>Ciliophora</taxon>
        <taxon>Intramacronucleata</taxon>
        <taxon>Oligohymenophorea</taxon>
        <taxon>Peniculida</taxon>
        <taxon>Parameciidae</taxon>
        <taxon>Paramecium</taxon>
    </lineage>
</organism>
<evidence type="ECO:0000256" key="1">
    <source>
        <dbReference type="SAM" id="Coils"/>
    </source>
</evidence>
<dbReference type="AlphaFoldDB" id="A0A8S1RRX8"/>